<organism evidence="2 3">
    <name type="scientific">Leucosporidium creatinivorum</name>
    <dbReference type="NCBI Taxonomy" id="106004"/>
    <lineage>
        <taxon>Eukaryota</taxon>
        <taxon>Fungi</taxon>
        <taxon>Dikarya</taxon>
        <taxon>Basidiomycota</taxon>
        <taxon>Pucciniomycotina</taxon>
        <taxon>Microbotryomycetes</taxon>
        <taxon>Leucosporidiales</taxon>
        <taxon>Leucosporidium</taxon>
    </lineage>
</organism>
<evidence type="ECO:0000313" key="2">
    <source>
        <dbReference type="EMBL" id="ORY73086.1"/>
    </source>
</evidence>
<comment type="caution">
    <text evidence="2">The sequence shown here is derived from an EMBL/GenBank/DDBJ whole genome shotgun (WGS) entry which is preliminary data.</text>
</comment>
<dbReference type="Proteomes" id="UP000193467">
    <property type="component" value="Unassembled WGS sequence"/>
</dbReference>
<evidence type="ECO:0000313" key="3">
    <source>
        <dbReference type="Proteomes" id="UP000193467"/>
    </source>
</evidence>
<dbReference type="InParanoid" id="A0A1Y2EPG3"/>
<keyword evidence="3" id="KW-1185">Reference proteome</keyword>
<evidence type="ECO:0000256" key="1">
    <source>
        <dbReference type="SAM" id="Phobius"/>
    </source>
</evidence>
<keyword evidence="1" id="KW-0472">Membrane</keyword>
<protein>
    <submittedName>
        <fullName evidence="2">Uncharacterized protein</fullName>
    </submittedName>
</protein>
<dbReference type="EMBL" id="MCGR01000048">
    <property type="protein sequence ID" value="ORY73086.1"/>
    <property type="molecule type" value="Genomic_DNA"/>
</dbReference>
<name>A0A1Y2EPG3_9BASI</name>
<dbReference type="AlphaFoldDB" id="A0A1Y2EPG3"/>
<keyword evidence="1" id="KW-1133">Transmembrane helix</keyword>
<reference evidence="2 3" key="1">
    <citation type="submission" date="2016-07" db="EMBL/GenBank/DDBJ databases">
        <title>Pervasive Adenine N6-methylation of Active Genes in Fungi.</title>
        <authorList>
            <consortium name="DOE Joint Genome Institute"/>
            <person name="Mondo S.J."/>
            <person name="Dannebaum R.O."/>
            <person name="Kuo R.C."/>
            <person name="Labutti K."/>
            <person name="Haridas S."/>
            <person name="Kuo A."/>
            <person name="Salamov A."/>
            <person name="Ahrendt S.R."/>
            <person name="Lipzen A."/>
            <person name="Sullivan W."/>
            <person name="Andreopoulos W.B."/>
            <person name="Clum A."/>
            <person name="Lindquist E."/>
            <person name="Daum C."/>
            <person name="Ramamoorthy G.K."/>
            <person name="Gryganskyi A."/>
            <person name="Culley D."/>
            <person name="Magnuson J.K."/>
            <person name="James T.Y."/>
            <person name="O'Malley M.A."/>
            <person name="Stajich J.E."/>
            <person name="Spatafora J.W."/>
            <person name="Visel A."/>
            <person name="Grigoriev I.V."/>
        </authorList>
    </citation>
    <scope>NUCLEOTIDE SEQUENCE [LARGE SCALE GENOMIC DNA]</scope>
    <source>
        <strain evidence="2 3">62-1032</strain>
    </source>
</reference>
<feature type="transmembrane region" description="Helical" evidence="1">
    <location>
        <begin position="292"/>
        <end position="313"/>
    </location>
</feature>
<gene>
    <name evidence="2" type="ORF">BCR35DRAFT_333807</name>
</gene>
<keyword evidence="1" id="KW-0812">Transmembrane</keyword>
<proteinExistence type="predicted"/>
<sequence>MLLATPTPLYTRLSLLQDRAATTDTDSASTTLVGQLSGGFKEVVAEDAVVVPLDKLTFKCPKGEEDDWGGGTLNGDRIQSAGGNGCNVTYTGTFAQAWFRGAASSGTFEQEGVFGCHNVDTDETQWKRAYMAMSGTHLVLCEWTGLDPEEEHTVRATTPSVDSSYVGQLYIIDLIYTTSMRILTASESTTSVSRRHSSLSFGPNAITLSPVTYHATLSSTSEGKSYGASSVSHTSLAASTTSSRTSASAALEPSSSTVASPVTTAASTSAADTAATADTSLASATGLSTNQLFLVGGVVGFIAIALVVAYFFANRKKTTMVSAPAVESLSGSLRPSSLAGG</sequence>
<accession>A0A1Y2EPG3</accession>